<evidence type="ECO:0000256" key="6">
    <source>
        <dbReference type="SAM" id="Phobius"/>
    </source>
</evidence>
<organism evidence="7 8">
    <name type="scientific">Prorocentrum cordatum</name>
    <dbReference type="NCBI Taxonomy" id="2364126"/>
    <lineage>
        <taxon>Eukaryota</taxon>
        <taxon>Sar</taxon>
        <taxon>Alveolata</taxon>
        <taxon>Dinophyceae</taxon>
        <taxon>Prorocentrales</taxon>
        <taxon>Prorocentraceae</taxon>
        <taxon>Prorocentrum</taxon>
    </lineage>
</organism>
<dbReference type="Proteomes" id="UP001189429">
    <property type="component" value="Unassembled WGS sequence"/>
</dbReference>
<sequence length="438" mass="47366">MGWASTEDRAVPQALEKLRLDMEEVFDRHRELYGGKPPTTPTQSQSPRRCTVSAREVGAKTLPRPSLGPHEGKRAAQPQLAGLRRPPVSSSQPQSPAPQPQSPVSPVPSPSASAPTSPLRHSVRREISARLRNNTFDITESENNWMHSLLKMESTSRMSMSSRRALGAAVARVSAAAPTCVQRFVRRPAYELAQVLVIFLDAVLVVWEMQHAAQGAAPSAHLGAGGIADAPLFTVLLDISCACVLVDQLLRLAGGKFDQTLGAFWQSFHLLVAATQLLQAIGHHSHLHQRSSSQFRVGLAMLSTLRIGRVLSLVLVSRVIRQHRFFRELRIMVHALAGVVKVLLWSSLLIFTILLMFGTVLSEGTLALLVRSGPGSAPPSLQENGSARYSPLCSRSSSRCPGASTGSRFGWTSARLAGATGGCTCCSYVSLSRCCSMW</sequence>
<keyword evidence="8" id="KW-1185">Reference proteome</keyword>
<evidence type="ECO:0000256" key="5">
    <source>
        <dbReference type="SAM" id="MobiDB-lite"/>
    </source>
</evidence>
<proteinExistence type="predicted"/>
<dbReference type="Gene3D" id="1.20.120.350">
    <property type="entry name" value="Voltage-gated potassium channels. Chain C"/>
    <property type="match status" value="1"/>
</dbReference>
<evidence type="ECO:0000256" key="2">
    <source>
        <dbReference type="ARBA" id="ARBA00022692"/>
    </source>
</evidence>
<feature type="region of interest" description="Disordered" evidence="5">
    <location>
        <begin position="29"/>
        <end position="125"/>
    </location>
</feature>
<feature type="transmembrane region" description="Helical" evidence="6">
    <location>
        <begin position="301"/>
        <end position="320"/>
    </location>
</feature>
<evidence type="ECO:0000313" key="7">
    <source>
        <dbReference type="EMBL" id="CAK0827213.1"/>
    </source>
</evidence>
<name>A0ABN9S5X2_9DINO</name>
<feature type="compositionally biased region" description="Pro residues" evidence="5">
    <location>
        <begin position="95"/>
        <end position="109"/>
    </location>
</feature>
<accession>A0ABN9S5X2</accession>
<evidence type="ECO:0000256" key="3">
    <source>
        <dbReference type="ARBA" id="ARBA00022989"/>
    </source>
</evidence>
<comment type="caution">
    <text evidence="7">The sequence shown here is derived from an EMBL/GenBank/DDBJ whole genome shotgun (WGS) entry which is preliminary data.</text>
</comment>
<reference evidence="7" key="1">
    <citation type="submission" date="2023-10" db="EMBL/GenBank/DDBJ databases">
        <authorList>
            <person name="Chen Y."/>
            <person name="Shah S."/>
            <person name="Dougan E. K."/>
            <person name="Thang M."/>
            <person name="Chan C."/>
        </authorList>
    </citation>
    <scope>NUCLEOTIDE SEQUENCE [LARGE SCALE GENOMIC DNA]</scope>
</reference>
<evidence type="ECO:0008006" key="9">
    <source>
        <dbReference type="Google" id="ProtNLM"/>
    </source>
</evidence>
<dbReference type="InterPro" id="IPR027359">
    <property type="entry name" value="Volt_channel_dom_sf"/>
</dbReference>
<evidence type="ECO:0000256" key="1">
    <source>
        <dbReference type="ARBA" id="ARBA00004141"/>
    </source>
</evidence>
<feature type="transmembrane region" description="Helical" evidence="6">
    <location>
        <begin position="332"/>
        <end position="357"/>
    </location>
</feature>
<dbReference type="EMBL" id="CAUYUJ010009602">
    <property type="protein sequence ID" value="CAK0827213.1"/>
    <property type="molecule type" value="Genomic_DNA"/>
</dbReference>
<gene>
    <name evidence="7" type="ORF">PCOR1329_LOCUS26811</name>
</gene>
<keyword evidence="4 6" id="KW-0472">Membrane</keyword>
<evidence type="ECO:0000313" key="8">
    <source>
        <dbReference type="Proteomes" id="UP001189429"/>
    </source>
</evidence>
<keyword evidence="3 6" id="KW-1133">Transmembrane helix</keyword>
<evidence type="ECO:0000256" key="4">
    <source>
        <dbReference type="ARBA" id="ARBA00023136"/>
    </source>
</evidence>
<protein>
    <recommendedName>
        <fullName evidence="9">Voltage-gated hydrogen channel 1</fullName>
    </recommendedName>
</protein>
<keyword evidence="2 6" id="KW-0812">Transmembrane</keyword>
<comment type="subcellular location">
    <subcellularLocation>
        <location evidence="1">Membrane</location>
        <topology evidence="1">Multi-pass membrane protein</topology>
    </subcellularLocation>
</comment>